<evidence type="ECO:0000313" key="4">
    <source>
        <dbReference type="Proteomes" id="UP000321424"/>
    </source>
</evidence>
<evidence type="ECO:0000256" key="1">
    <source>
        <dbReference type="SAM" id="MobiDB-lite"/>
    </source>
</evidence>
<evidence type="ECO:0000313" key="3">
    <source>
        <dbReference type="EMBL" id="GEM38813.1"/>
    </source>
</evidence>
<evidence type="ECO:0000259" key="2">
    <source>
        <dbReference type="Pfam" id="PF09995"/>
    </source>
</evidence>
<dbReference type="InterPro" id="IPR018713">
    <property type="entry name" value="MPAB/Lcp_cat_dom"/>
</dbReference>
<dbReference type="OrthoDB" id="836517at2"/>
<gene>
    <name evidence="3" type="ORF">NN4_33320</name>
</gene>
<name>A0A511MDT7_9NOCA</name>
<accession>A0A511MDT7</accession>
<dbReference type="Proteomes" id="UP000321424">
    <property type="component" value="Unassembled WGS sequence"/>
</dbReference>
<comment type="caution">
    <text evidence="3">The sequence shown here is derived from an EMBL/GenBank/DDBJ whole genome shotgun (WGS) entry which is preliminary data.</text>
</comment>
<dbReference type="EMBL" id="BJXA01000019">
    <property type="protein sequence ID" value="GEM38813.1"/>
    <property type="molecule type" value="Genomic_DNA"/>
</dbReference>
<protein>
    <recommendedName>
        <fullName evidence="2">ER-bound oxygenase mpaB/mpaB'/Rubber oxygenase catalytic domain-containing protein</fullName>
    </recommendedName>
</protein>
<reference evidence="3 4" key="1">
    <citation type="submission" date="2019-07" db="EMBL/GenBank/DDBJ databases">
        <title>Whole genome shotgun sequence of Nocardia ninae NBRC 108245.</title>
        <authorList>
            <person name="Hosoyama A."/>
            <person name="Uohara A."/>
            <person name="Ohji S."/>
            <person name="Ichikawa N."/>
        </authorList>
    </citation>
    <scope>NUCLEOTIDE SEQUENCE [LARGE SCALE GENOMIC DNA]</scope>
    <source>
        <strain evidence="3 4">NBRC 108245</strain>
    </source>
</reference>
<proteinExistence type="predicted"/>
<feature type="domain" description="ER-bound oxygenase mpaB/mpaB'/Rubber oxygenase catalytic" evidence="2">
    <location>
        <begin position="50"/>
        <end position="244"/>
    </location>
</feature>
<sequence>MRGYKWLDKEMAKLDPHTEYHEIVRLFGEYRLGEMFLNIGYALNFMDVTMPPHGGDALAFGRKSIDRPQRRFEDSMYFFWTWYLYSPDSEEVRESVRRLNRIHAGVARRLPGAFAHNDDYVQGMCLLAVVPHRLQRYIGLPGFDERLRIAFHLWARDICAQLTSEGDVPVVDFPADFESLADFADDYDARDWERTDNGHLVSEAFIQQFCDRWFPGRWQPIGRTIMLSVVPVNVRRVMQLDEPHPLGELAVKIGLRSYFLVQRLLPDPRTPIQRRRIGRKDSPTLRKLKTTGGLSITRANRTPPAADKDREMSA</sequence>
<keyword evidence="4" id="KW-1185">Reference proteome</keyword>
<organism evidence="3 4">
    <name type="scientific">Nocardia ninae NBRC 108245</name>
    <dbReference type="NCBI Taxonomy" id="1210091"/>
    <lineage>
        <taxon>Bacteria</taxon>
        <taxon>Bacillati</taxon>
        <taxon>Actinomycetota</taxon>
        <taxon>Actinomycetes</taxon>
        <taxon>Mycobacteriales</taxon>
        <taxon>Nocardiaceae</taxon>
        <taxon>Nocardia</taxon>
    </lineage>
</organism>
<dbReference type="Pfam" id="PF09995">
    <property type="entry name" value="MPAB_Lcp_cat"/>
    <property type="match status" value="1"/>
</dbReference>
<dbReference type="RefSeq" id="WP_147131574.1">
    <property type="nucleotide sequence ID" value="NZ_BJXA01000019.1"/>
</dbReference>
<dbReference type="AlphaFoldDB" id="A0A511MDT7"/>
<feature type="region of interest" description="Disordered" evidence="1">
    <location>
        <begin position="271"/>
        <end position="314"/>
    </location>
</feature>